<feature type="non-terminal residue" evidence="1">
    <location>
        <position position="1"/>
    </location>
</feature>
<keyword evidence="1" id="KW-0378">Hydrolase</keyword>
<comment type="caution">
    <text evidence="1">The sequence shown here is derived from an EMBL/GenBank/DDBJ whole genome shotgun (WGS) entry which is preliminary data.</text>
</comment>
<dbReference type="EMBL" id="QNZL01000039">
    <property type="protein sequence ID" value="RTZ81284.1"/>
    <property type="molecule type" value="Genomic_DNA"/>
</dbReference>
<sequence length="35" mass="3996">YDVTINGRFIGGEILLRYGWPEINQGFFQANVPIP</sequence>
<accession>A0A432GC14</accession>
<name>A0A432GC14_9DELT</name>
<protein>
    <submittedName>
        <fullName evidence="1">Amidohydrolase</fullName>
    </submittedName>
</protein>
<dbReference type="AlphaFoldDB" id="A0A432GC14"/>
<evidence type="ECO:0000313" key="2">
    <source>
        <dbReference type="Proteomes" id="UP000286801"/>
    </source>
</evidence>
<reference evidence="1 2" key="1">
    <citation type="submission" date="2018-06" db="EMBL/GenBank/DDBJ databases">
        <title>Combined omics and stable isotope probing to characterize newly discovered Mariana Back-Arc vent microbial communities.</title>
        <authorList>
            <person name="Trembath-Reichert E."/>
            <person name="Huber J.A."/>
        </authorList>
    </citation>
    <scope>NUCLEOTIDE SEQUENCE [LARGE SCALE GENOMIC DNA]</scope>
    <source>
        <strain evidence="1">MAG 63_1</strain>
    </source>
</reference>
<proteinExistence type="predicted"/>
<organism evidence="1 2">
    <name type="scientific">SAR324 cluster bacterium</name>
    <dbReference type="NCBI Taxonomy" id="2024889"/>
    <lineage>
        <taxon>Bacteria</taxon>
        <taxon>Deltaproteobacteria</taxon>
        <taxon>SAR324 cluster</taxon>
    </lineage>
</organism>
<dbReference type="GO" id="GO:0016787">
    <property type="term" value="F:hydrolase activity"/>
    <property type="evidence" value="ECO:0007669"/>
    <property type="project" value="UniProtKB-KW"/>
</dbReference>
<gene>
    <name evidence="1" type="ORF">DSY97_01325</name>
</gene>
<evidence type="ECO:0000313" key="1">
    <source>
        <dbReference type="EMBL" id="RTZ81284.1"/>
    </source>
</evidence>
<dbReference type="Proteomes" id="UP000286801">
    <property type="component" value="Unassembled WGS sequence"/>
</dbReference>